<dbReference type="InterPro" id="IPR037143">
    <property type="entry name" value="4-PPantetheinyl_Trfase_dom_sf"/>
</dbReference>
<dbReference type="AlphaFoldDB" id="A0A2N5RWN9"/>
<dbReference type="GO" id="GO:0000287">
    <property type="term" value="F:magnesium ion binding"/>
    <property type="evidence" value="ECO:0007669"/>
    <property type="project" value="InterPro"/>
</dbReference>
<proteinExistence type="predicted"/>
<dbReference type="GO" id="GO:0008897">
    <property type="term" value="F:holo-[acyl-carrier-protein] synthase activity"/>
    <property type="evidence" value="ECO:0007669"/>
    <property type="project" value="InterPro"/>
</dbReference>
<evidence type="ECO:0000313" key="6">
    <source>
        <dbReference type="EMBL" id="PLW05397.1"/>
    </source>
</evidence>
<dbReference type="STRING" id="200324.A0A2N5RWN9"/>
<dbReference type="NCBIfam" id="TIGR00556">
    <property type="entry name" value="pantethn_trn"/>
    <property type="match status" value="1"/>
</dbReference>
<dbReference type="SUPFAM" id="SSF56214">
    <property type="entry name" value="4'-phosphopantetheinyl transferase"/>
    <property type="match status" value="1"/>
</dbReference>
<feature type="compositionally biased region" description="Low complexity" evidence="4">
    <location>
        <begin position="151"/>
        <end position="174"/>
    </location>
</feature>
<evidence type="ECO:0000256" key="3">
    <source>
        <dbReference type="ARBA" id="ARBA00022842"/>
    </source>
</evidence>
<reference evidence="6 7" key="1">
    <citation type="submission" date="2017-11" db="EMBL/GenBank/DDBJ databases">
        <title>De novo assembly and phasing of dikaryotic genomes from two isolates of Puccinia coronata f. sp. avenae, the causal agent of oat crown rust.</title>
        <authorList>
            <person name="Miller M.E."/>
            <person name="Zhang Y."/>
            <person name="Omidvar V."/>
            <person name="Sperschneider J."/>
            <person name="Schwessinger B."/>
            <person name="Raley C."/>
            <person name="Palmer J.M."/>
            <person name="Garnica D."/>
            <person name="Upadhyaya N."/>
            <person name="Rathjen J."/>
            <person name="Taylor J.M."/>
            <person name="Park R.F."/>
            <person name="Dodds P.N."/>
            <person name="Hirsch C.D."/>
            <person name="Kianian S.F."/>
            <person name="Figueroa M."/>
        </authorList>
    </citation>
    <scope>NUCLEOTIDE SEQUENCE [LARGE SCALE GENOMIC DNA]</scope>
    <source>
        <strain evidence="6">12NC29</strain>
    </source>
</reference>
<protein>
    <recommendedName>
        <fullName evidence="5">4'-phosphopantetheinyl transferase domain-containing protein</fullName>
    </recommendedName>
</protein>
<dbReference type="InterPro" id="IPR008278">
    <property type="entry name" value="4-PPantetheinyl_Trfase_dom"/>
</dbReference>
<keyword evidence="3" id="KW-0460">Magnesium</keyword>
<dbReference type="Gene3D" id="3.90.470.20">
    <property type="entry name" value="4'-phosphopantetheinyl transferase domain"/>
    <property type="match status" value="1"/>
</dbReference>
<evidence type="ECO:0000313" key="7">
    <source>
        <dbReference type="Proteomes" id="UP000235388"/>
    </source>
</evidence>
<feature type="non-terminal residue" evidence="6">
    <location>
        <position position="1"/>
    </location>
</feature>
<evidence type="ECO:0000256" key="1">
    <source>
        <dbReference type="ARBA" id="ARBA00022679"/>
    </source>
</evidence>
<dbReference type="EMBL" id="PGCJ01001444">
    <property type="protein sequence ID" value="PLW05397.1"/>
    <property type="molecule type" value="Genomic_DNA"/>
</dbReference>
<organism evidence="6 7">
    <name type="scientific">Puccinia coronata f. sp. avenae</name>
    <dbReference type="NCBI Taxonomy" id="200324"/>
    <lineage>
        <taxon>Eukaryota</taxon>
        <taxon>Fungi</taxon>
        <taxon>Dikarya</taxon>
        <taxon>Basidiomycota</taxon>
        <taxon>Pucciniomycotina</taxon>
        <taxon>Pucciniomycetes</taxon>
        <taxon>Pucciniales</taxon>
        <taxon>Pucciniaceae</taxon>
        <taxon>Puccinia</taxon>
    </lineage>
</organism>
<name>A0A2N5RWN9_9BASI</name>
<keyword evidence="1" id="KW-0808">Transferase</keyword>
<dbReference type="Proteomes" id="UP000235388">
    <property type="component" value="Unassembled WGS sequence"/>
</dbReference>
<gene>
    <name evidence="6" type="ORF">PCANC_25128</name>
</gene>
<keyword evidence="2" id="KW-0479">Metal-binding</keyword>
<dbReference type="OrthoDB" id="4251012at2759"/>
<dbReference type="Pfam" id="PF01648">
    <property type="entry name" value="ACPS"/>
    <property type="match status" value="1"/>
</dbReference>
<accession>A0A2N5RWN9</accession>
<dbReference type="GO" id="GO:0006633">
    <property type="term" value="P:fatty acid biosynthetic process"/>
    <property type="evidence" value="ECO:0007669"/>
    <property type="project" value="InterPro"/>
</dbReference>
<comment type="caution">
    <text evidence="6">The sequence shown here is derived from an EMBL/GenBank/DDBJ whole genome shotgun (WGS) entry which is preliminary data.</text>
</comment>
<feature type="region of interest" description="Disordered" evidence="4">
    <location>
        <begin position="149"/>
        <end position="174"/>
    </location>
</feature>
<keyword evidence="7" id="KW-1185">Reference proteome</keyword>
<feature type="domain" description="4'-phosphopantetheinyl transferase" evidence="5">
    <location>
        <begin position="57"/>
        <end position="144"/>
    </location>
</feature>
<evidence type="ECO:0000256" key="4">
    <source>
        <dbReference type="SAM" id="MobiDB-lite"/>
    </source>
</evidence>
<evidence type="ECO:0000256" key="2">
    <source>
        <dbReference type="ARBA" id="ARBA00022723"/>
    </source>
</evidence>
<evidence type="ECO:0000259" key="5">
    <source>
        <dbReference type="Pfam" id="PF01648"/>
    </source>
</evidence>
<sequence>RSLVVLKESPPYPPELEPHVLLNPLARASKDSTGSYAYPKQPDHLPSKYEDDLSVDGVGTDVEMITAVRHSDVFLKRNFTEQELAYCCQSPDFMASLAGGWAAKEAVFKALKTPSQGAGAAMKEIELLSGPSGPSVLLTGHASKIALERVSPSSSSPSLTPTRSPWPSSLPAVD</sequence>
<dbReference type="InterPro" id="IPR004568">
    <property type="entry name" value="Ppantetheine-prot_Trfase_dom"/>
</dbReference>